<accession>A0A6J3MJ13</accession>
<reference evidence="3" key="3">
    <citation type="submission" date="2025-08" db="UniProtKB">
        <authorList>
            <consortium name="RefSeq"/>
        </authorList>
    </citation>
    <scope>IDENTIFICATION</scope>
    <source>
        <strain evidence="3">CBS 342.82</strain>
    </source>
</reference>
<dbReference type="AlphaFoldDB" id="A0A6J3MJ13"/>
<sequence>MGHSAIPAAISTTTTKTSTTTTTTMSKTHATPMPARPEISPLRAKAEPVAIPSARTLQISHSRQKHASDFVEMAPRRSRTVNGGGRNSSDRSSMKTGRSTHDPNSLPPAVAALLAMTTIPPRRPQQRRRRRPEQEPPVSIEELVSSWKSDDSLRSTSYGSPNLSMLLEDADDDDESIGQSRRPSGLDEEGYFNVRSSSSESMPSLEADDRSVLSFNSLATPDSLRSRRSISTLRKDKQRSVPAVEECPLNHPLAPPSDDDEEGEEEDVLQLSLRSKPSKTRKATSSSSFKSNLTLSLQSLKNAALSSISSLRSSSSNNNNNNSTTTTTSPPPSRNPSSTAHLDDMLWSHPFLFPRFSSEVRPASPEHSQKSSSSKSTSKSAKQSSPGYLNPMPLTFEEQEAPFQKALHEPYLLEGAAAEESSSDDMPPATIQMRTYTSRQQSRRAAKSSRRPAAASPDPNSEAGRALLGAPPADAPRTREVRENSDFLRIVVMEMNMRRLGKLESAGRAKIWLPPREAASSVVASGGGSPAVPRRWVGVSAY</sequence>
<feature type="compositionally biased region" description="Low complexity" evidence="1">
    <location>
        <begin position="306"/>
        <end position="328"/>
    </location>
</feature>
<dbReference type="InterPro" id="IPR034443">
    <property type="entry name" value="PB1A10.08"/>
</dbReference>
<proteinExistence type="predicted"/>
<protein>
    <submittedName>
        <fullName evidence="3">Uncharacterized protein</fullName>
    </submittedName>
</protein>
<dbReference type="RefSeq" id="XP_033463943.1">
    <property type="nucleotide sequence ID" value="XM_033606152.1"/>
</dbReference>
<feature type="compositionally biased region" description="Polar residues" evidence="1">
    <location>
        <begin position="154"/>
        <end position="163"/>
    </location>
</feature>
<evidence type="ECO:0000256" key="1">
    <source>
        <dbReference type="SAM" id="MobiDB-lite"/>
    </source>
</evidence>
<feature type="compositionally biased region" description="Low complexity" evidence="1">
    <location>
        <begin position="283"/>
        <end position="292"/>
    </location>
</feature>
<dbReference type="GeneID" id="54363952"/>
<feature type="compositionally biased region" description="Acidic residues" evidence="1">
    <location>
        <begin position="257"/>
        <end position="268"/>
    </location>
</feature>
<feature type="region of interest" description="Disordered" evidence="1">
    <location>
        <begin position="436"/>
        <end position="480"/>
    </location>
</feature>
<feature type="compositionally biased region" description="Low complexity" evidence="1">
    <location>
        <begin position="370"/>
        <end position="385"/>
    </location>
</feature>
<dbReference type="OrthoDB" id="4181307at2759"/>
<reference evidence="3" key="2">
    <citation type="submission" date="2020-04" db="EMBL/GenBank/DDBJ databases">
        <authorList>
            <consortium name="NCBI Genome Project"/>
        </authorList>
    </citation>
    <scope>NUCLEOTIDE SEQUENCE</scope>
    <source>
        <strain evidence="3">CBS 342.82</strain>
    </source>
</reference>
<feature type="compositionally biased region" description="Basic residues" evidence="1">
    <location>
        <begin position="441"/>
        <end position="450"/>
    </location>
</feature>
<name>A0A6J3MJ13_9PEZI</name>
<dbReference type="PANTHER" id="PTHR42051:SF1">
    <property type="entry name" value="MEIOTICALLY UP-REGULATED PROTEIN PB1A10.08"/>
    <property type="match status" value="1"/>
</dbReference>
<reference evidence="3" key="1">
    <citation type="submission" date="2020-01" db="EMBL/GenBank/DDBJ databases">
        <authorList>
            <consortium name="DOE Joint Genome Institute"/>
            <person name="Haridas S."/>
            <person name="Albert R."/>
            <person name="Binder M."/>
            <person name="Bloem J."/>
            <person name="Labutti K."/>
            <person name="Salamov A."/>
            <person name="Andreopoulos B."/>
            <person name="Baker S.E."/>
            <person name="Barry K."/>
            <person name="Bills G."/>
            <person name="Bluhm B.H."/>
            <person name="Cannon C."/>
            <person name="Castanera R."/>
            <person name="Culley D.E."/>
            <person name="Daum C."/>
            <person name="Ezra D."/>
            <person name="Gonzalez J.B."/>
            <person name="Henrissat B."/>
            <person name="Kuo A."/>
            <person name="Liang C."/>
            <person name="Lipzen A."/>
            <person name="Lutzoni F."/>
            <person name="Magnuson J."/>
            <person name="Mondo S."/>
            <person name="Nolan M."/>
            <person name="Ohm R."/>
            <person name="Pangilinan J."/>
            <person name="Park H.-J."/>
            <person name="Ramirez L."/>
            <person name="Alfaro M."/>
            <person name="Sun H."/>
            <person name="Tritt A."/>
            <person name="Yoshinaga Y."/>
            <person name="Zwiers L.-H."/>
            <person name="Turgeon B.G."/>
            <person name="Goodwin S.B."/>
            <person name="Spatafora J.W."/>
            <person name="Crous P.W."/>
            <person name="Grigoriev I.V."/>
        </authorList>
    </citation>
    <scope>NUCLEOTIDE SEQUENCE</scope>
    <source>
        <strain evidence="3">CBS 342.82</strain>
    </source>
</reference>
<gene>
    <name evidence="3" type="ORF">K489DRAFT_385666</name>
</gene>
<evidence type="ECO:0000313" key="2">
    <source>
        <dbReference type="Proteomes" id="UP000504637"/>
    </source>
</evidence>
<evidence type="ECO:0000313" key="3">
    <source>
        <dbReference type="RefSeq" id="XP_033463943.1"/>
    </source>
</evidence>
<feature type="region of interest" description="Disordered" evidence="1">
    <location>
        <begin position="306"/>
        <end position="342"/>
    </location>
</feature>
<dbReference type="Proteomes" id="UP000504637">
    <property type="component" value="Unplaced"/>
</dbReference>
<feature type="compositionally biased region" description="Low complexity" evidence="1">
    <location>
        <begin position="1"/>
        <end position="33"/>
    </location>
</feature>
<organism evidence="3">
    <name type="scientific">Dissoconium aciculare CBS 342.82</name>
    <dbReference type="NCBI Taxonomy" id="1314786"/>
    <lineage>
        <taxon>Eukaryota</taxon>
        <taxon>Fungi</taxon>
        <taxon>Dikarya</taxon>
        <taxon>Ascomycota</taxon>
        <taxon>Pezizomycotina</taxon>
        <taxon>Dothideomycetes</taxon>
        <taxon>Dothideomycetidae</taxon>
        <taxon>Mycosphaerellales</taxon>
        <taxon>Dissoconiaceae</taxon>
        <taxon>Dissoconium</taxon>
    </lineage>
</organism>
<feature type="region of interest" description="Disordered" evidence="1">
    <location>
        <begin position="358"/>
        <end position="401"/>
    </location>
</feature>
<feature type="region of interest" description="Disordered" evidence="1">
    <location>
        <begin position="1"/>
        <end position="292"/>
    </location>
</feature>
<keyword evidence="2" id="KW-1185">Reference proteome</keyword>
<dbReference type="PANTHER" id="PTHR42051">
    <property type="entry name" value="MEIOTICALLY UP-REGULATED PROTEIN PB1A10.08"/>
    <property type="match status" value="1"/>
</dbReference>